<dbReference type="RefSeq" id="WP_008273813.1">
    <property type="nucleotide sequence ID" value="NZ_AAXW01000003.1"/>
</dbReference>
<dbReference type="EMBL" id="AAXW01000003">
    <property type="protein sequence ID" value="EAZ93143.1"/>
    <property type="molecule type" value="Genomic_DNA"/>
</dbReference>
<proteinExistence type="predicted"/>
<evidence type="ECO:0008006" key="4">
    <source>
        <dbReference type="Google" id="ProtNLM"/>
    </source>
</evidence>
<evidence type="ECO:0000256" key="1">
    <source>
        <dbReference type="SAM" id="Coils"/>
    </source>
</evidence>
<keyword evidence="1" id="KW-0175">Coiled coil</keyword>
<dbReference type="eggNOG" id="COG1538">
    <property type="taxonomic scope" value="Bacteria"/>
</dbReference>
<accession>A3IKF4</accession>
<dbReference type="Gene3D" id="1.20.1600.10">
    <property type="entry name" value="Outer membrane efflux proteins (OEP)"/>
    <property type="match status" value="1"/>
</dbReference>
<protein>
    <recommendedName>
        <fullName evidence="4">Outer membrane efflux protein</fullName>
    </recommendedName>
</protein>
<dbReference type="GO" id="GO:0015562">
    <property type="term" value="F:efflux transmembrane transporter activity"/>
    <property type="evidence" value="ECO:0007669"/>
    <property type="project" value="InterPro"/>
</dbReference>
<evidence type="ECO:0000313" key="3">
    <source>
        <dbReference type="Proteomes" id="UP000003781"/>
    </source>
</evidence>
<dbReference type="Proteomes" id="UP000003781">
    <property type="component" value="Unassembled WGS sequence"/>
</dbReference>
<reference evidence="2 3" key="1">
    <citation type="submission" date="2007-03" db="EMBL/GenBank/DDBJ databases">
        <authorList>
            <person name="Stal L."/>
            <person name="Ferriera S."/>
            <person name="Johnson J."/>
            <person name="Kravitz S."/>
            <person name="Beeson K."/>
            <person name="Sutton G."/>
            <person name="Rogers Y.-H."/>
            <person name="Friedman R."/>
            <person name="Frazier M."/>
            <person name="Venter J.C."/>
        </authorList>
    </citation>
    <scope>NUCLEOTIDE SEQUENCE [LARGE SCALE GENOMIC DNA]</scope>
    <source>
        <strain evidence="2 3">CCY0110</strain>
    </source>
</reference>
<gene>
    <name evidence="2" type="ORF">CY0110_03704</name>
</gene>
<keyword evidence="3" id="KW-1185">Reference proteome</keyword>
<dbReference type="AlphaFoldDB" id="A3IKF4"/>
<name>A3IKF4_9CHRO</name>
<comment type="caution">
    <text evidence="2">The sequence shown here is derived from an EMBL/GenBank/DDBJ whole genome shotgun (WGS) entry which is preliminary data.</text>
</comment>
<sequence length="258" mass="29668">MIIILNKKVLLFSLNRLKCHLFFIVLGTALTLRYSQVQSLPINSDQLTNNPPIKNSLPCLDTTNQCVEQLTQQAIANSLTLQTLNERITLINDRLALMGDRKDYAESKLWTNYLPTSTNIDGIIDPFAWIRNLAGGGDMQRDRLAIADLEVKAATLEAARAELERQREQEKIFLGEKVLQLLLGYEAATREVELVESQIKTFEVSREVFRIRYQFGEGTTEQWLSFEERENRLTEQLIKVKTKQEETVRELRQLIGIN</sequence>
<organism evidence="2 3">
    <name type="scientific">Crocosphaera chwakensis CCY0110</name>
    <dbReference type="NCBI Taxonomy" id="391612"/>
    <lineage>
        <taxon>Bacteria</taxon>
        <taxon>Bacillati</taxon>
        <taxon>Cyanobacteriota</taxon>
        <taxon>Cyanophyceae</taxon>
        <taxon>Oscillatoriophycideae</taxon>
        <taxon>Chroococcales</taxon>
        <taxon>Aphanothecaceae</taxon>
        <taxon>Crocosphaera</taxon>
        <taxon>Crocosphaera chwakensis</taxon>
    </lineage>
</organism>
<dbReference type="SUPFAM" id="SSF56954">
    <property type="entry name" value="Outer membrane efflux proteins (OEP)"/>
    <property type="match status" value="1"/>
</dbReference>
<feature type="coiled-coil region" evidence="1">
    <location>
        <begin position="144"/>
        <end position="176"/>
    </location>
</feature>
<evidence type="ECO:0000313" key="2">
    <source>
        <dbReference type="EMBL" id="EAZ93143.1"/>
    </source>
</evidence>